<dbReference type="SUPFAM" id="SSF69279">
    <property type="entry name" value="Phage tail proteins"/>
    <property type="match status" value="1"/>
</dbReference>
<keyword evidence="2" id="KW-1185">Reference proteome</keyword>
<dbReference type="Gene3D" id="2.30.110.40">
    <property type="entry name" value="Phage tail tube protein"/>
    <property type="match status" value="1"/>
</dbReference>
<reference evidence="1 2" key="1">
    <citation type="submission" date="2023-02" db="EMBL/GenBank/DDBJ databases">
        <title>Genome sequence of Lacticaseibacillus sp. KACC 23028.</title>
        <authorList>
            <person name="Kim S."/>
            <person name="Heo J."/>
            <person name="Kwon S.-W."/>
        </authorList>
    </citation>
    <scope>NUCLEOTIDE SEQUENCE [LARGE SCALE GENOMIC DNA]</scope>
    <source>
        <strain evidence="1 2">KACC 23028</strain>
    </source>
</reference>
<dbReference type="InterPro" id="IPR018989">
    <property type="entry name" value="DUF2001"/>
</dbReference>
<gene>
    <name evidence="1" type="ORF">PQ472_05210</name>
</gene>
<organism evidence="1 2">
    <name type="scientific">Lacticaseibacillus pabuli</name>
    <dbReference type="NCBI Taxonomy" id="3025672"/>
    <lineage>
        <taxon>Bacteria</taxon>
        <taxon>Bacillati</taxon>
        <taxon>Bacillota</taxon>
        <taxon>Bacilli</taxon>
        <taxon>Lactobacillales</taxon>
        <taxon>Lactobacillaceae</taxon>
        <taxon>Lacticaseibacillus</taxon>
    </lineage>
</organism>
<evidence type="ECO:0000313" key="1">
    <source>
        <dbReference type="EMBL" id="WDF83636.1"/>
    </source>
</evidence>
<dbReference type="InterPro" id="IPR038628">
    <property type="entry name" value="XkdM-like_sf"/>
</dbReference>
<dbReference type="Pfam" id="PF09393">
    <property type="entry name" value="DUF2001"/>
    <property type="match status" value="1"/>
</dbReference>
<accession>A0ABY7WV14</accession>
<evidence type="ECO:0000313" key="2">
    <source>
        <dbReference type="Proteomes" id="UP001220377"/>
    </source>
</evidence>
<dbReference type="Proteomes" id="UP001220377">
    <property type="component" value="Chromosome"/>
</dbReference>
<dbReference type="EMBL" id="CP117884">
    <property type="protein sequence ID" value="WDF83636.1"/>
    <property type="molecule type" value="Genomic_DNA"/>
</dbReference>
<protein>
    <submittedName>
        <fullName evidence="1">Phage tail tube protein</fullName>
    </submittedName>
</protein>
<proteinExistence type="predicted"/>
<dbReference type="RefSeq" id="WP_274261923.1">
    <property type="nucleotide sequence ID" value="NZ_CP117884.1"/>
</dbReference>
<sequence length="164" mass="17529">MAVVSAGQTPKTLFPGDTISSKEATIFVTIDGENYPIIEATEFTAKIEKNKENVNTIGNRWTGHKVTSAEGTGSFNRYTVNSTFLQKGLDFMNGGSDLYFSATVTIADSTSSAGKQTILLTGVNLDDINILNVSSDDDVITDETDITFEGVQLITPFNGVTASN</sequence>
<name>A0ABY7WV14_9LACO</name>